<organism evidence="1 2">
    <name type="scientific">Saccharothrix xinjiangensis</name>
    <dbReference type="NCBI Taxonomy" id="204798"/>
    <lineage>
        <taxon>Bacteria</taxon>
        <taxon>Bacillati</taxon>
        <taxon>Actinomycetota</taxon>
        <taxon>Actinomycetes</taxon>
        <taxon>Pseudonocardiales</taxon>
        <taxon>Pseudonocardiaceae</taxon>
        <taxon>Saccharothrix</taxon>
    </lineage>
</organism>
<evidence type="ECO:0000313" key="1">
    <source>
        <dbReference type="EMBL" id="MFC5053686.1"/>
    </source>
</evidence>
<keyword evidence="2" id="KW-1185">Reference proteome</keyword>
<name>A0ABV9XTW5_9PSEU</name>
<dbReference type="EMBL" id="JBHSJB010000007">
    <property type="protein sequence ID" value="MFC5053686.1"/>
    <property type="molecule type" value="Genomic_DNA"/>
</dbReference>
<reference evidence="2" key="1">
    <citation type="journal article" date="2019" name="Int. J. Syst. Evol. Microbiol.">
        <title>The Global Catalogue of Microorganisms (GCM) 10K type strain sequencing project: providing services to taxonomists for standard genome sequencing and annotation.</title>
        <authorList>
            <consortium name="The Broad Institute Genomics Platform"/>
            <consortium name="The Broad Institute Genome Sequencing Center for Infectious Disease"/>
            <person name="Wu L."/>
            <person name="Ma J."/>
        </authorList>
    </citation>
    <scope>NUCLEOTIDE SEQUENCE [LARGE SCALE GENOMIC DNA]</scope>
    <source>
        <strain evidence="2">KCTC 12848</strain>
    </source>
</reference>
<gene>
    <name evidence="1" type="ORF">ACFPFM_07930</name>
</gene>
<protein>
    <submittedName>
        <fullName evidence="1">Uncharacterized protein</fullName>
    </submittedName>
</protein>
<comment type="caution">
    <text evidence="1">The sequence shown here is derived from an EMBL/GenBank/DDBJ whole genome shotgun (WGS) entry which is preliminary data.</text>
</comment>
<sequence>MNRPLPPPHEDEILRAIADGIPHHELVRMGEWTEDDVAVTLARHDLVVTPGGSIVRASFSVPDLVLLADSSASPHVRRAATRANQALIALAALLGREHAGERVDAVRREQKAAVVEWLALLQDLRLRGEAELRRLKQPIPRTRRAPHQAG</sequence>
<dbReference type="Proteomes" id="UP001595833">
    <property type="component" value="Unassembled WGS sequence"/>
</dbReference>
<evidence type="ECO:0000313" key="2">
    <source>
        <dbReference type="Proteomes" id="UP001595833"/>
    </source>
</evidence>
<accession>A0ABV9XTW5</accession>
<proteinExistence type="predicted"/>
<dbReference type="RefSeq" id="WP_344036551.1">
    <property type="nucleotide sequence ID" value="NZ_BAAAKE010000005.1"/>
</dbReference>